<accession>A0A8R7V0N3</accession>
<dbReference type="AlphaFoldDB" id="A0A8R7V0N3"/>
<organism evidence="1 2">
    <name type="scientific">Triticum urartu</name>
    <name type="common">Red wild einkorn</name>
    <name type="synonym">Crithodium urartu</name>
    <dbReference type="NCBI Taxonomy" id="4572"/>
    <lineage>
        <taxon>Eukaryota</taxon>
        <taxon>Viridiplantae</taxon>
        <taxon>Streptophyta</taxon>
        <taxon>Embryophyta</taxon>
        <taxon>Tracheophyta</taxon>
        <taxon>Spermatophyta</taxon>
        <taxon>Magnoliopsida</taxon>
        <taxon>Liliopsida</taxon>
        <taxon>Poales</taxon>
        <taxon>Poaceae</taxon>
        <taxon>BOP clade</taxon>
        <taxon>Pooideae</taxon>
        <taxon>Triticodae</taxon>
        <taxon>Triticeae</taxon>
        <taxon>Triticinae</taxon>
        <taxon>Triticum</taxon>
    </lineage>
</organism>
<dbReference type="Proteomes" id="UP000015106">
    <property type="component" value="Chromosome 7"/>
</dbReference>
<proteinExistence type="predicted"/>
<dbReference type="Gramene" id="TuG1812G0700001013.01.T01">
    <property type="protein sequence ID" value="TuG1812G0700001013.01.T01"/>
    <property type="gene ID" value="TuG1812G0700001013.01"/>
</dbReference>
<reference evidence="1" key="2">
    <citation type="submission" date="2018-03" db="EMBL/GenBank/DDBJ databases">
        <title>The Triticum urartu genome reveals the dynamic nature of wheat genome evolution.</title>
        <authorList>
            <person name="Ling H."/>
            <person name="Ma B."/>
            <person name="Shi X."/>
            <person name="Liu H."/>
            <person name="Dong L."/>
            <person name="Sun H."/>
            <person name="Cao Y."/>
            <person name="Gao Q."/>
            <person name="Zheng S."/>
            <person name="Li Y."/>
            <person name="Yu Y."/>
            <person name="Du H."/>
            <person name="Qi M."/>
            <person name="Li Y."/>
            <person name="Yu H."/>
            <person name="Cui Y."/>
            <person name="Wang N."/>
            <person name="Chen C."/>
            <person name="Wu H."/>
            <person name="Zhao Y."/>
            <person name="Zhang J."/>
            <person name="Li Y."/>
            <person name="Zhou W."/>
            <person name="Zhang B."/>
            <person name="Hu W."/>
            <person name="Eijk M."/>
            <person name="Tang J."/>
            <person name="Witsenboer H."/>
            <person name="Zhao S."/>
            <person name="Li Z."/>
            <person name="Zhang A."/>
            <person name="Wang D."/>
            <person name="Liang C."/>
        </authorList>
    </citation>
    <scope>NUCLEOTIDE SEQUENCE [LARGE SCALE GENOMIC DNA]</scope>
    <source>
        <strain evidence="1">cv. G1812</strain>
    </source>
</reference>
<reference evidence="2" key="1">
    <citation type="journal article" date="2013" name="Nature">
        <title>Draft genome of the wheat A-genome progenitor Triticum urartu.</title>
        <authorList>
            <person name="Ling H.Q."/>
            <person name="Zhao S."/>
            <person name="Liu D."/>
            <person name="Wang J."/>
            <person name="Sun H."/>
            <person name="Zhang C."/>
            <person name="Fan H."/>
            <person name="Li D."/>
            <person name="Dong L."/>
            <person name="Tao Y."/>
            <person name="Gao C."/>
            <person name="Wu H."/>
            <person name="Li Y."/>
            <person name="Cui Y."/>
            <person name="Guo X."/>
            <person name="Zheng S."/>
            <person name="Wang B."/>
            <person name="Yu K."/>
            <person name="Liang Q."/>
            <person name="Yang W."/>
            <person name="Lou X."/>
            <person name="Chen J."/>
            <person name="Feng M."/>
            <person name="Jian J."/>
            <person name="Zhang X."/>
            <person name="Luo G."/>
            <person name="Jiang Y."/>
            <person name="Liu J."/>
            <person name="Wang Z."/>
            <person name="Sha Y."/>
            <person name="Zhang B."/>
            <person name="Wu H."/>
            <person name="Tang D."/>
            <person name="Shen Q."/>
            <person name="Xue P."/>
            <person name="Zou S."/>
            <person name="Wang X."/>
            <person name="Liu X."/>
            <person name="Wang F."/>
            <person name="Yang Y."/>
            <person name="An X."/>
            <person name="Dong Z."/>
            <person name="Zhang K."/>
            <person name="Zhang X."/>
            <person name="Luo M.C."/>
            <person name="Dvorak J."/>
            <person name="Tong Y."/>
            <person name="Wang J."/>
            <person name="Yang H."/>
            <person name="Li Z."/>
            <person name="Wang D."/>
            <person name="Zhang A."/>
            <person name="Wang J."/>
        </authorList>
    </citation>
    <scope>NUCLEOTIDE SEQUENCE</scope>
    <source>
        <strain evidence="2">cv. G1812</strain>
    </source>
</reference>
<sequence length="54" mass="6369">MQVYKLQPQESRADISIARGFMSYFRLFSMPFELGSTVNKENHGFPTHRRFIMA</sequence>
<name>A0A8R7V0N3_TRIUA</name>
<reference evidence="1" key="3">
    <citation type="submission" date="2022-06" db="UniProtKB">
        <authorList>
            <consortium name="EnsemblPlants"/>
        </authorList>
    </citation>
    <scope>IDENTIFICATION</scope>
</reference>
<evidence type="ECO:0000313" key="2">
    <source>
        <dbReference type="Proteomes" id="UP000015106"/>
    </source>
</evidence>
<keyword evidence="2" id="KW-1185">Reference proteome</keyword>
<protein>
    <submittedName>
        <fullName evidence="1">Uncharacterized protein</fullName>
    </submittedName>
</protein>
<dbReference type="EnsemblPlants" id="TuG1812G0700001013.01.T01">
    <property type="protein sequence ID" value="TuG1812G0700001013.01.T01"/>
    <property type="gene ID" value="TuG1812G0700001013.01"/>
</dbReference>
<evidence type="ECO:0000313" key="1">
    <source>
        <dbReference type="EnsemblPlants" id="TuG1812G0700001013.01.T01"/>
    </source>
</evidence>